<reference evidence="4 5" key="1">
    <citation type="submission" date="2018-04" db="EMBL/GenBank/DDBJ databases">
        <title>Genomic Encyclopedia of Type Strains, Phase IV (KMG-IV): sequencing the most valuable type-strain genomes for metagenomic binning, comparative biology and taxonomic classification.</title>
        <authorList>
            <person name="Goeker M."/>
        </authorList>
    </citation>
    <scope>NUCLEOTIDE SEQUENCE [LARGE SCALE GENOMIC DNA]</scope>
    <source>
        <strain evidence="4 5">DSM 10065</strain>
    </source>
</reference>
<evidence type="ECO:0000313" key="5">
    <source>
        <dbReference type="Proteomes" id="UP000246145"/>
    </source>
</evidence>
<dbReference type="PROSITE" id="PS00092">
    <property type="entry name" value="N6_MTASE"/>
    <property type="match status" value="1"/>
</dbReference>
<dbReference type="Gene3D" id="3.40.50.150">
    <property type="entry name" value="Vaccinia Virus protein VP39"/>
    <property type="match status" value="1"/>
</dbReference>
<evidence type="ECO:0000256" key="1">
    <source>
        <dbReference type="ARBA" id="ARBA00022603"/>
    </source>
</evidence>
<dbReference type="PANTHER" id="PTHR18895:SF74">
    <property type="entry name" value="MTRF1L RELEASE FACTOR GLUTAMINE METHYLTRANSFERASE"/>
    <property type="match status" value="1"/>
</dbReference>
<evidence type="ECO:0000259" key="3">
    <source>
        <dbReference type="Pfam" id="PF05175"/>
    </source>
</evidence>
<evidence type="ECO:0000313" key="4">
    <source>
        <dbReference type="EMBL" id="PVY68851.1"/>
    </source>
</evidence>
<accession>A0A2U1CSS8</accession>
<dbReference type="AlphaFoldDB" id="A0A2U1CSS8"/>
<feature type="domain" description="Methyltransferase small" evidence="3">
    <location>
        <begin position="194"/>
        <end position="276"/>
    </location>
</feature>
<dbReference type="InterPro" id="IPR029063">
    <property type="entry name" value="SAM-dependent_MTases_sf"/>
</dbReference>
<name>A0A2U1CSS8_9BURK</name>
<keyword evidence="2" id="KW-0949">S-adenosyl-L-methionine</keyword>
<evidence type="ECO:0000256" key="2">
    <source>
        <dbReference type="ARBA" id="ARBA00022691"/>
    </source>
</evidence>
<keyword evidence="1 4" id="KW-0808">Transferase</keyword>
<dbReference type="GO" id="GO:0036009">
    <property type="term" value="F:protein-glutamine N-methyltransferase activity"/>
    <property type="evidence" value="ECO:0007669"/>
    <property type="project" value="TreeGrafter"/>
</dbReference>
<dbReference type="GO" id="GO:0032259">
    <property type="term" value="P:methylation"/>
    <property type="evidence" value="ECO:0007669"/>
    <property type="project" value="UniProtKB-KW"/>
</dbReference>
<dbReference type="PANTHER" id="PTHR18895">
    <property type="entry name" value="HEMK METHYLTRANSFERASE"/>
    <property type="match status" value="1"/>
</dbReference>
<dbReference type="EMBL" id="QEKO01000001">
    <property type="protein sequence ID" value="PVY68851.1"/>
    <property type="molecule type" value="Genomic_DNA"/>
</dbReference>
<gene>
    <name evidence="4" type="ORF">C7440_1265</name>
</gene>
<dbReference type="RefSeq" id="WP_116517985.1">
    <property type="nucleotide sequence ID" value="NZ_JACCEX010000001.1"/>
</dbReference>
<keyword evidence="5" id="KW-1185">Reference proteome</keyword>
<dbReference type="Pfam" id="PF05175">
    <property type="entry name" value="MTS"/>
    <property type="match status" value="1"/>
</dbReference>
<protein>
    <submittedName>
        <fullName evidence="4">Methylase of polypeptide subunit release factors</fullName>
    </submittedName>
</protein>
<dbReference type="InterPro" id="IPR050320">
    <property type="entry name" value="N5-glutamine_MTase"/>
</dbReference>
<dbReference type="OrthoDB" id="267914at2"/>
<comment type="caution">
    <text evidence="4">The sequence shown here is derived from an EMBL/GenBank/DDBJ whole genome shotgun (WGS) entry which is preliminary data.</text>
</comment>
<dbReference type="STRING" id="1231391.GCA_000308195_02994"/>
<dbReference type="InterPro" id="IPR007848">
    <property type="entry name" value="Small_mtfrase_dom"/>
</dbReference>
<dbReference type="InterPro" id="IPR002052">
    <property type="entry name" value="DNA_methylase_N6_adenine_CS"/>
</dbReference>
<organism evidence="4 5">
    <name type="scientific">Pusillimonas noertemannii</name>
    <dbReference type="NCBI Taxonomy" id="305977"/>
    <lineage>
        <taxon>Bacteria</taxon>
        <taxon>Pseudomonadati</taxon>
        <taxon>Pseudomonadota</taxon>
        <taxon>Betaproteobacteria</taxon>
        <taxon>Burkholderiales</taxon>
        <taxon>Alcaligenaceae</taxon>
        <taxon>Pusillimonas</taxon>
    </lineage>
</organism>
<dbReference type="GO" id="GO:0003676">
    <property type="term" value="F:nucleic acid binding"/>
    <property type="evidence" value="ECO:0007669"/>
    <property type="project" value="InterPro"/>
</dbReference>
<dbReference type="CDD" id="cd02440">
    <property type="entry name" value="AdoMet_MTases"/>
    <property type="match status" value="1"/>
</dbReference>
<keyword evidence="1 4" id="KW-0489">Methyltransferase</keyword>
<dbReference type="SUPFAM" id="SSF53335">
    <property type="entry name" value="S-adenosyl-L-methionine-dependent methyltransferases"/>
    <property type="match status" value="1"/>
</dbReference>
<dbReference type="Proteomes" id="UP000246145">
    <property type="component" value="Unassembled WGS sequence"/>
</dbReference>
<proteinExistence type="predicted"/>
<sequence>MQTQPCPAPRLHVPWTENGEPRTALWLGEHAGNAPRRIVVVDDTLTADQAFQLANQGSHMLWRGDFHNARQLLDALARRVDKKKRSKASVTPQQAFNQHRLAQSRRARLLGSLLLPLDPGLQIPLRRAPDVQAACHAVLGEIDEAALLPLRVLQGILGAAEWRRKGVIIPALEQSIHVHYGVFSPIRGEYIDLVANAPLPDTRLAFDIGTGSGVLAAVLAQRGIQHVVATDVDERALACARENIERLGLADRVALERTDLFPEGRCGLIVCNPPWLPARPTSSIETAIYDPDNRMLAGFLSGLGQHLLPGGEGWLILSDLAEHLGLRDPGFLPQAIEAGGLKVLGRLDARPKHPKALDLSDPLHDARSAEVTTLWRLGRRDA</sequence>